<evidence type="ECO:0000313" key="3">
    <source>
        <dbReference type="Proteomes" id="UP000447833"/>
    </source>
</evidence>
<keyword evidence="1" id="KW-1133">Transmembrane helix</keyword>
<feature type="transmembrane region" description="Helical" evidence="1">
    <location>
        <begin position="34"/>
        <end position="52"/>
    </location>
</feature>
<protein>
    <submittedName>
        <fullName evidence="2">Uncharacterized protein</fullName>
    </submittedName>
</protein>
<evidence type="ECO:0000256" key="1">
    <source>
        <dbReference type="SAM" id="Phobius"/>
    </source>
</evidence>
<comment type="caution">
    <text evidence="2">The sequence shown here is derived from an EMBL/GenBank/DDBJ whole genome shotgun (WGS) entry which is preliminary data.</text>
</comment>
<gene>
    <name evidence="2" type="ORF">GLW07_02370</name>
</gene>
<name>A0A845ER04_9BACL</name>
<dbReference type="EMBL" id="WMEY01000001">
    <property type="protein sequence ID" value="MYL62194.1"/>
    <property type="molecule type" value="Genomic_DNA"/>
</dbReference>
<proteinExistence type="predicted"/>
<organism evidence="2 3">
    <name type="scientific">Guptibacillus hwajinpoensis</name>
    <dbReference type="NCBI Taxonomy" id="208199"/>
    <lineage>
        <taxon>Bacteria</taxon>
        <taxon>Bacillati</taxon>
        <taxon>Bacillota</taxon>
        <taxon>Bacilli</taxon>
        <taxon>Bacillales</taxon>
        <taxon>Guptibacillaceae</taxon>
        <taxon>Guptibacillus</taxon>
    </lineage>
</organism>
<reference evidence="2 3" key="1">
    <citation type="submission" date="2019-11" db="EMBL/GenBank/DDBJ databases">
        <title>Genome sequences of 17 halophilic strains isolated from different environments.</title>
        <authorList>
            <person name="Furrow R.E."/>
        </authorList>
    </citation>
    <scope>NUCLEOTIDE SEQUENCE [LARGE SCALE GENOMIC DNA]</scope>
    <source>
        <strain evidence="2 3">22506_14_FS</strain>
    </source>
</reference>
<keyword evidence="1" id="KW-0472">Membrane</keyword>
<dbReference type="Proteomes" id="UP000447833">
    <property type="component" value="Unassembled WGS sequence"/>
</dbReference>
<dbReference type="AlphaFoldDB" id="A0A845ER04"/>
<accession>A0A845ER04</accession>
<evidence type="ECO:0000313" key="2">
    <source>
        <dbReference type="EMBL" id="MYL62194.1"/>
    </source>
</evidence>
<sequence length="58" mass="6477">MSKKLFITSSVIFFLFAIPPLVFSMYQGNLTDSFIIGIILIGILSITTFGYIKNANKK</sequence>
<keyword evidence="1" id="KW-0812">Transmembrane</keyword>
<dbReference type="RefSeq" id="WP_159785701.1">
    <property type="nucleotide sequence ID" value="NZ_WMEY01000001.1"/>
</dbReference>